<dbReference type="Proteomes" id="UP000467132">
    <property type="component" value="Unassembled WGS sequence"/>
</dbReference>
<keyword evidence="7" id="KW-0812">Transmembrane</keyword>
<dbReference type="InterPro" id="IPR003594">
    <property type="entry name" value="HATPase_dom"/>
</dbReference>
<keyword evidence="5" id="KW-0597">Phosphoprotein</keyword>
<keyword evidence="6" id="KW-0808">Transferase</keyword>
<keyword evidence="16" id="KW-1185">Reference proteome</keyword>
<reference evidence="15 16" key="1">
    <citation type="submission" date="2018-08" db="EMBL/GenBank/DDBJ databases">
        <title>Murine metabolic-syndrome-specific gut microbial biobank.</title>
        <authorList>
            <person name="Liu C."/>
        </authorList>
    </citation>
    <scope>NUCLEOTIDE SEQUENCE [LARGE SCALE GENOMIC DNA]</scope>
    <source>
        <strain evidence="15 16">583</strain>
    </source>
</reference>
<dbReference type="EMBL" id="QXXA01000005">
    <property type="protein sequence ID" value="NBI06077.1"/>
    <property type="molecule type" value="Genomic_DNA"/>
</dbReference>
<proteinExistence type="predicted"/>
<dbReference type="InterPro" id="IPR003661">
    <property type="entry name" value="HisK_dim/P_dom"/>
</dbReference>
<feature type="domain" description="Histidine kinase" evidence="14">
    <location>
        <begin position="83"/>
        <end position="296"/>
    </location>
</feature>
<dbReference type="GO" id="GO:0005524">
    <property type="term" value="F:ATP binding"/>
    <property type="evidence" value="ECO:0007669"/>
    <property type="project" value="UniProtKB-KW"/>
</dbReference>
<dbReference type="SMART" id="SM00387">
    <property type="entry name" value="HATPase_c"/>
    <property type="match status" value="1"/>
</dbReference>
<dbReference type="CDD" id="cd00082">
    <property type="entry name" value="HisKA"/>
    <property type="match status" value="1"/>
</dbReference>
<dbReference type="GO" id="GO:0000155">
    <property type="term" value="F:phosphorelay sensor kinase activity"/>
    <property type="evidence" value="ECO:0007669"/>
    <property type="project" value="InterPro"/>
</dbReference>
<keyword evidence="9 15" id="KW-0418">Kinase</keyword>
<evidence type="ECO:0000256" key="5">
    <source>
        <dbReference type="ARBA" id="ARBA00022553"/>
    </source>
</evidence>
<organism evidence="15 16">
    <name type="scientific">Senegalia massiliensis</name>
    <dbReference type="NCBI Taxonomy" id="1720316"/>
    <lineage>
        <taxon>Bacteria</taxon>
        <taxon>Bacillati</taxon>
        <taxon>Bacillota</taxon>
        <taxon>Clostridia</taxon>
        <taxon>Eubacteriales</taxon>
        <taxon>Clostridiaceae</taxon>
        <taxon>Senegalia</taxon>
    </lineage>
</organism>
<dbReference type="SUPFAM" id="SSF47384">
    <property type="entry name" value="Homodimeric domain of signal transducing histidine kinase"/>
    <property type="match status" value="1"/>
</dbReference>
<evidence type="ECO:0000256" key="13">
    <source>
        <dbReference type="ARBA" id="ARBA00023136"/>
    </source>
</evidence>
<dbReference type="PRINTS" id="PR00344">
    <property type="entry name" value="BCTRLSENSOR"/>
</dbReference>
<keyword evidence="8" id="KW-0547">Nucleotide-binding</keyword>
<evidence type="ECO:0000256" key="6">
    <source>
        <dbReference type="ARBA" id="ARBA00022679"/>
    </source>
</evidence>
<evidence type="ECO:0000256" key="1">
    <source>
        <dbReference type="ARBA" id="ARBA00000085"/>
    </source>
</evidence>
<keyword evidence="10" id="KW-0067">ATP-binding</keyword>
<protein>
    <recommendedName>
        <fullName evidence="3">histidine kinase</fullName>
        <ecNumber evidence="3">2.7.13.3</ecNumber>
    </recommendedName>
</protein>
<dbReference type="AlphaFoldDB" id="A0A845QTB9"/>
<evidence type="ECO:0000256" key="11">
    <source>
        <dbReference type="ARBA" id="ARBA00022989"/>
    </source>
</evidence>
<evidence type="ECO:0000259" key="14">
    <source>
        <dbReference type="PROSITE" id="PS50109"/>
    </source>
</evidence>
<comment type="subcellular location">
    <subcellularLocation>
        <location evidence="2">Cell membrane</location>
        <topology evidence="2">Multi-pass membrane protein</topology>
    </subcellularLocation>
</comment>
<dbReference type="EC" id="2.7.13.3" evidence="3"/>
<evidence type="ECO:0000256" key="4">
    <source>
        <dbReference type="ARBA" id="ARBA00022475"/>
    </source>
</evidence>
<evidence type="ECO:0000256" key="9">
    <source>
        <dbReference type="ARBA" id="ARBA00022777"/>
    </source>
</evidence>
<evidence type="ECO:0000256" key="12">
    <source>
        <dbReference type="ARBA" id="ARBA00023012"/>
    </source>
</evidence>
<keyword evidence="13" id="KW-0472">Membrane</keyword>
<name>A0A845QTB9_9CLOT</name>
<evidence type="ECO:0000313" key="15">
    <source>
        <dbReference type="EMBL" id="NBI06077.1"/>
    </source>
</evidence>
<dbReference type="InterPro" id="IPR036097">
    <property type="entry name" value="HisK_dim/P_sf"/>
</dbReference>
<evidence type="ECO:0000313" key="16">
    <source>
        <dbReference type="Proteomes" id="UP000467132"/>
    </source>
</evidence>
<dbReference type="PANTHER" id="PTHR45528">
    <property type="entry name" value="SENSOR HISTIDINE KINASE CPXA"/>
    <property type="match status" value="1"/>
</dbReference>
<dbReference type="Pfam" id="PF02518">
    <property type="entry name" value="HATPase_c"/>
    <property type="match status" value="1"/>
</dbReference>
<keyword evidence="11" id="KW-1133">Transmembrane helix</keyword>
<keyword evidence="4" id="KW-1003">Cell membrane</keyword>
<sequence>MLLLLVLFILNFIEHRYFYRKIRKISNRAKDIVKGEFKLFEEKDKEGDFPKLISSFNSMVGIIKGNLEKLDKEKNFLVDLLSDISHQLKTPLSSMIVYNDILTEKELPREKQLIFLENNKKQLERIEWLVKSLLKLARLDVQAIKFDKEKLNVNNTIKVGVESLNEKIKAKKIKINFDSTNEIFLNHDFYWLKEAIINLIVNAIDHSEIGSDINIFTFENPIYRRIEIQDYGEGIDKKDLPHIFKRFYKSTVSQNSDSVGIGLALSKSIIESHNGIIEAESIKGEFTRFIITFLKY</sequence>
<accession>A0A845QTB9</accession>
<evidence type="ECO:0000256" key="2">
    <source>
        <dbReference type="ARBA" id="ARBA00004651"/>
    </source>
</evidence>
<dbReference type="SMART" id="SM00388">
    <property type="entry name" value="HisKA"/>
    <property type="match status" value="1"/>
</dbReference>
<dbReference type="InterPro" id="IPR005467">
    <property type="entry name" value="His_kinase_dom"/>
</dbReference>
<dbReference type="Pfam" id="PF00512">
    <property type="entry name" value="HisKA"/>
    <property type="match status" value="1"/>
</dbReference>
<evidence type="ECO:0000256" key="8">
    <source>
        <dbReference type="ARBA" id="ARBA00022741"/>
    </source>
</evidence>
<comment type="caution">
    <text evidence="15">The sequence shown here is derived from an EMBL/GenBank/DDBJ whole genome shotgun (WGS) entry which is preliminary data.</text>
</comment>
<evidence type="ECO:0000256" key="7">
    <source>
        <dbReference type="ARBA" id="ARBA00022692"/>
    </source>
</evidence>
<dbReference type="PROSITE" id="PS50109">
    <property type="entry name" value="HIS_KIN"/>
    <property type="match status" value="1"/>
</dbReference>
<evidence type="ECO:0000256" key="3">
    <source>
        <dbReference type="ARBA" id="ARBA00012438"/>
    </source>
</evidence>
<dbReference type="OrthoDB" id="9773956at2"/>
<comment type="catalytic activity">
    <reaction evidence="1">
        <text>ATP + protein L-histidine = ADP + protein N-phospho-L-histidine.</text>
        <dbReference type="EC" id="2.7.13.3"/>
    </reaction>
</comment>
<dbReference type="GO" id="GO:0005886">
    <property type="term" value="C:plasma membrane"/>
    <property type="evidence" value="ECO:0007669"/>
    <property type="project" value="UniProtKB-SubCell"/>
</dbReference>
<gene>
    <name evidence="15" type="ORF">D3Z33_04280</name>
</gene>
<dbReference type="Gene3D" id="3.30.565.10">
    <property type="entry name" value="Histidine kinase-like ATPase, C-terminal domain"/>
    <property type="match status" value="1"/>
</dbReference>
<dbReference type="Gene3D" id="1.10.287.130">
    <property type="match status" value="1"/>
</dbReference>
<keyword evidence="12" id="KW-0902">Two-component regulatory system</keyword>
<dbReference type="InterPro" id="IPR036890">
    <property type="entry name" value="HATPase_C_sf"/>
</dbReference>
<dbReference type="SUPFAM" id="SSF55874">
    <property type="entry name" value="ATPase domain of HSP90 chaperone/DNA topoisomerase II/histidine kinase"/>
    <property type="match status" value="1"/>
</dbReference>
<dbReference type="InterPro" id="IPR004358">
    <property type="entry name" value="Sig_transdc_His_kin-like_C"/>
</dbReference>
<dbReference type="PANTHER" id="PTHR45528:SF1">
    <property type="entry name" value="SENSOR HISTIDINE KINASE CPXA"/>
    <property type="match status" value="1"/>
</dbReference>
<dbReference type="InterPro" id="IPR050398">
    <property type="entry name" value="HssS/ArlS-like"/>
</dbReference>
<dbReference type="CDD" id="cd00075">
    <property type="entry name" value="HATPase"/>
    <property type="match status" value="1"/>
</dbReference>
<evidence type="ECO:0000256" key="10">
    <source>
        <dbReference type="ARBA" id="ARBA00022840"/>
    </source>
</evidence>